<keyword evidence="1" id="KW-0812">Transmembrane</keyword>
<feature type="transmembrane region" description="Helical" evidence="1">
    <location>
        <begin position="72"/>
        <end position="89"/>
    </location>
</feature>
<keyword evidence="1" id="KW-1133">Transmembrane helix</keyword>
<keyword evidence="1" id="KW-0472">Membrane</keyword>
<feature type="transmembrane region" description="Helical" evidence="1">
    <location>
        <begin position="7"/>
        <end position="24"/>
    </location>
</feature>
<evidence type="ECO:0000313" key="2">
    <source>
        <dbReference type="EMBL" id="AEA45239.1"/>
    </source>
</evidence>
<gene>
    <name evidence="2" type="ordered locus">Fluta_3266</name>
</gene>
<sequence precursor="true">MKLNKILPIVILIIIAVLSAFYVGEISLGLSKLIEKLLNIWIRSYSIQFFLFVIASLVSLLFVRKFNLKKRVIILIVLVFVVFNVLQTRNQFYLYQVNRELSIGDMQNVPECMIEANYETFWEYLNEGCHLTVSDMIRSIFYKCLFWIIPFLVGDYLIRLFHKINRKKAKTELIDRDEV</sequence>
<dbReference type="RefSeq" id="WP_013688006.1">
    <property type="nucleotide sequence ID" value="NC_015321.1"/>
</dbReference>
<evidence type="ECO:0000313" key="3">
    <source>
        <dbReference type="Proteomes" id="UP000007463"/>
    </source>
</evidence>
<reference evidence="2 3" key="1">
    <citation type="journal article" date="2011" name="Stand. Genomic Sci.">
        <title>Complete genome sequence of the gliding freshwater bacterium Fluviicola taffensis type strain (RW262).</title>
        <authorList>
            <person name="Woyke T."/>
            <person name="Chertkov O."/>
            <person name="Lapidus A."/>
            <person name="Nolan M."/>
            <person name="Lucas S."/>
            <person name="Del Rio T.G."/>
            <person name="Tice H."/>
            <person name="Cheng J.F."/>
            <person name="Tapia R."/>
            <person name="Han C."/>
            <person name="Goodwin L."/>
            <person name="Pitluck S."/>
            <person name="Liolios K."/>
            <person name="Pagani I."/>
            <person name="Ivanova N."/>
            <person name="Huntemann M."/>
            <person name="Mavromatis K."/>
            <person name="Mikhailova N."/>
            <person name="Pati A."/>
            <person name="Chen A."/>
            <person name="Palaniappan K."/>
            <person name="Land M."/>
            <person name="Hauser L."/>
            <person name="Brambilla E.M."/>
            <person name="Rohde M."/>
            <person name="Mwirichia R."/>
            <person name="Sikorski J."/>
            <person name="Tindall B.J."/>
            <person name="Goker M."/>
            <person name="Bristow J."/>
            <person name="Eisen J.A."/>
            <person name="Markowitz V."/>
            <person name="Hugenholtz P."/>
            <person name="Klenk H.P."/>
            <person name="Kyrpides N.C."/>
        </authorList>
    </citation>
    <scope>NUCLEOTIDE SEQUENCE [LARGE SCALE GENOMIC DNA]</scope>
    <source>
        <strain evidence="3">DSM 16823 / RW262 / RW262</strain>
    </source>
</reference>
<dbReference type="KEGG" id="fte:Fluta_3266"/>
<dbReference type="HOGENOM" id="CLU_1501387_0_0_10"/>
<proteinExistence type="predicted"/>
<feature type="transmembrane region" description="Helical" evidence="1">
    <location>
        <begin position="140"/>
        <end position="158"/>
    </location>
</feature>
<organism evidence="2 3">
    <name type="scientific">Fluviicola taffensis (strain DSM 16823 / NCIMB 13979 / RW262)</name>
    <dbReference type="NCBI Taxonomy" id="755732"/>
    <lineage>
        <taxon>Bacteria</taxon>
        <taxon>Pseudomonadati</taxon>
        <taxon>Bacteroidota</taxon>
        <taxon>Flavobacteriia</taxon>
        <taxon>Flavobacteriales</taxon>
        <taxon>Crocinitomicaceae</taxon>
        <taxon>Fluviicola</taxon>
    </lineage>
</organism>
<dbReference type="Proteomes" id="UP000007463">
    <property type="component" value="Chromosome"/>
</dbReference>
<name>F2IA62_FLUTR</name>
<protein>
    <submittedName>
        <fullName evidence="2">Uncharacterized protein</fullName>
    </submittedName>
</protein>
<keyword evidence="3" id="KW-1185">Reference proteome</keyword>
<accession>F2IA62</accession>
<dbReference type="STRING" id="755732.Fluta_3266"/>
<dbReference type="AlphaFoldDB" id="F2IA62"/>
<dbReference type="OrthoDB" id="9865183at2"/>
<reference evidence="3" key="2">
    <citation type="submission" date="2011-02" db="EMBL/GenBank/DDBJ databases">
        <title>The complete genome of Fluviicola taffensis DSM 16823.</title>
        <authorList>
            <consortium name="US DOE Joint Genome Institute (JGI-PGF)"/>
            <person name="Lucas S."/>
            <person name="Copeland A."/>
            <person name="Lapidus A."/>
            <person name="Bruce D."/>
            <person name="Goodwin L."/>
            <person name="Pitluck S."/>
            <person name="Kyrpides N."/>
            <person name="Mavromatis K."/>
            <person name="Ivanova N."/>
            <person name="Mikhailova N."/>
            <person name="Pagani I."/>
            <person name="Chertkov O."/>
            <person name="Detter J.C."/>
            <person name="Han C."/>
            <person name="Tapia R."/>
            <person name="Land M."/>
            <person name="Hauser L."/>
            <person name="Markowitz V."/>
            <person name="Cheng J.-F."/>
            <person name="Hugenholtz P."/>
            <person name="Woyke T."/>
            <person name="Wu D."/>
            <person name="Tindall B."/>
            <person name="Pomrenke H.G."/>
            <person name="Brambilla E."/>
            <person name="Klenk H.-P."/>
            <person name="Eisen J.A."/>
        </authorList>
    </citation>
    <scope>NUCLEOTIDE SEQUENCE [LARGE SCALE GENOMIC DNA]</scope>
    <source>
        <strain evidence="3">DSM 16823 / RW262 / RW262</strain>
    </source>
</reference>
<evidence type="ECO:0000256" key="1">
    <source>
        <dbReference type="SAM" id="Phobius"/>
    </source>
</evidence>
<dbReference type="EMBL" id="CP002542">
    <property type="protein sequence ID" value="AEA45239.1"/>
    <property type="molecule type" value="Genomic_DNA"/>
</dbReference>
<feature type="transmembrane region" description="Helical" evidence="1">
    <location>
        <begin position="44"/>
        <end position="63"/>
    </location>
</feature>